<feature type="region of interest" description="Disordered" evidence="1">
    <location>
        <begin position="49"/>
        <end position="106"/>
    </location>
</feature>
<organism evidence="2 3">
    <name type="scientific">Blastomyces percursus</name>
    <dbReference type="NCBI Taxonomy" id="1658174"/>
    <lineage>
        <taxon>Eukaryota</taxon>
        <taxon>Fungi</taxon>
        <taxon>Dikarya</taxon>
        <taxon>Ascomycota</taxon>
        <taxon>Pezizomycotina</taxon>
        <taxon>Eurotiomycetes</taxon>
        <taxon>Eurotiomycetidae</taxon>
        <taxon>Onygenales</taxon>
        <taxon>Ajellomycetaceae</taxon>
        <taxon>Blastomyces</taxon>
    </lineage>
</organism>
<gene>
    <name evidence="2" type="ORF">ACJ73_04235</name>
</gene>
<comment type="caution">
    <text evidence="2">The sequence shown here is derived from an EMBL/GenBank/DDBJ whole genome shotgun (WGS) entry which is preliminary data.</text>
</comment>
<evidence type="ECO:0000313" key="3">
    <source>
        <dbReference type="Proteomes" id="UP000242791"/>
    </source>
</evidence>
<protein>
    <submittedName>
        <fullName evidence="2">Uncharacterized protein</fullName>
    </submittedName>
</protein>
<accession>A0A1J9Q7F6</accession>
<evidence type="ECO:0000256" key="1">
    <source>
        <dbReference type="SAM" id="MobiDB-lite"/>
    </source>
</evidence>
<dbReference type="VEuPathDB" id="FungiDB:ACJ73_04235"/>
<dbReference type="STRING" id="1658174.A0A1J9Q7F6"/>
<proteinExistence type="predicted"/>
<reference evidence="2 3" key="1">
    <citation type="submission" date="2015-08" db="EMBL/GenBank/DDBJ databases">
        <title>Emmonsia species relationships and genome sequence.</title>
        <authorList>
            <person name="Cuomo C.A."/>
            <person name="Schwartz I.S."/>
            <person name="Kenyon C."/>
            <person name="De Hoog G.S."/>
            <person name="Govender N.P."/>
            <person name="Botha A."/>
            <person name="Moreno L."/>
            <person name="De Vries M."/>
            <person name="Munoz J.F."/>
            <person name="Stielow J.B."/>
        </authorList>
    </citation>
    <scope>NUCLEOTIDE SEQUENCE [LARGE SCALE GENOMIC DNA]</scope>
    <source>
        <strain evidence="2 3">EI222</strain>
    </source>
</reference>
<dbReference type="EMBL" id="LGTZ01000568">
    <property type="protein sequence ID" value="OJD24408.1"/>
    <property type="molecule type" value="Genomic_DNA"/>
</dbReference>
<evidence type="ECO:0000313" key="2">
    <source>
        <dbReference type="EMBL" id="OJD24408.1"/>
    </source>
</evidence>
<dbReference type="Proteomes" id="UP000242791">
    <property type="component" value="Unassembled WGS sequence"/>
</dbReference>
<dbReference type="AlphaFoldDB" id="A0A1J9Q7F6"/>
<name>A0A1J9Q7F6_9EURO</name>
<sequence length="106" mass="11942">MAQSYSSLNFDGQMHVDANHATNPHYAPSSFTNKFLPDAAEPCIRQPMTMWDENRTSTTTARCPNTNSLASLPSSHDVERERSSAPQQRRRSALEDVYDLIGREEV</sequence>
<keyword evidence="3" id="KW-1185">Reference proteome</keyword>
<feature type="compositionally biased region" description="Polar residues" evidence="1">
    <location>
        <begin position="56"/>
        <end position="74"/>
    </location>
</feature>
<dbReference type="OrthoDB" id="6880011at2759"/>